<accession>A0A0C2I7Z8</accession>
<comment type="caution">
    <text evidence="1">The sequence shown here is derived from an EMBL/GenBank/DDBJ whole genome shotgun (WGS) entry which is preliminary data.</text>
</comment>
<dbReference type="AlphaFoldDB" id="A0A0C2I7Z8"/>
<dbReference type="Proteomes" id="UP000031668">
    <property type="component" value="Unassembled WGS sequence"/>
</dbReference>
<gene>
    <name evidence="1" type="ORF">RF11_12787</name>
</gene>
<protein>
    <submittedName>
        <fullName evidence="1">Uncharacterized protein</fullName>
    </submittedName>
</protein>
<reference evidence="1 2" key="1">
    <citation type="journal article" date="2014" name="Genome Biol. Evol.">
        <title>The genome of the myxosporean Thelohanellus kitauei shows adaptations to nutrient acquisition within its fish host.</title>
        <authorList>
            <person name="Yang Y."/>
            <person name="Xiong J."/>
            <person name="Zhou Z."/>
            <person name="Huo F."/>
            <person name="Miao W."/>
            <person name="Ran C."/>
            <person name="Liu Y."/>
            <person name="Zhang J."/>
            <person name="Feng J."/>
            <person name="Wang M."/>
            <person name="Wang M."/>
            <person name="Wang L."/>
            <person name="Yao B."/>
        </authorList>
    </citation>
    <scope>NUCLEOTIDE SEQUENCE [LARGE SCALE GENOMIC DNA]</scope>
    <source>
        <strain evidence="1">Wuqing</strain>
    </source>
</reference>
<keyword evidence="2" id="KW-1185">Reference proteome</keyword>
<dbReference type="EMBL" id="JWZT01005339">
    <property type="protein sequence ID" value="KII61373.1"/>
    <property type="molecule type" value="Genomic_DNA"/>
</dbReference>
<evidence type="ECO:0000313" key="1">
    <source>
        <dbReference type="EMBL" id="KII61373.1"/>
    </source>
</evidence>
<sequence length="117" mass="13543">MNYTHFTVNHYIDAVDPVTGAYTRTVDSTWRHIMKSLPDIHTHHGRLHIANPGLLHEKFRSRFQMSVYIYTGYLHSPVKCTHFYGPEAVYLTAFAKVARIANTDSFDFILMEIAEIN</sequence>
<name>A0A0C2I7Z8_THEKT</name>
<organism evidence="1 2">
    <name type="scientific">Thelohanellus kitauei</name>
    <name type="common">Myxosporean</name>
    <dbReference type="NCBI Taxonomy" id="669202"/>
    <lineage>
        <taxon>Eukaryota</taxon>
        <taxon>Metazoa</taxon>
        <taxon>Cnidaria</taxon>
        <taxon>Myxozoa</taxon>
        <taxon>Myxosporea</taxon>
        <taxon>Bivalvulida</taxon>
        <taxon>Platysporina</taxon>
        <taxon>Myxobolidae</taxon>
        <taxon>Thelohanellus</taxon>
    </lineage>
</organism>
<evidence type="ECO:0000313" key="2">
    <source>
        <dbReference type="Proteomes" id="UP000031668"/>
    </source>
</evidence>
<proteinExistence type="predicted"/>